<protein>
    <recommendedName>
        <fullName evidence="7 8">Ribonuclease P protein component</fullName>
        <shortName evidence="7">RNase P protein</shortName>
        <shortName evidence="7">RNaseP protein</shortName>
        <ecNumber evidence="7 8">3.1.26.5</ecNumber>
    </recommendedName>
    <alternativeName>
        <fullName evidence="7">Protein C5</fullName>
    </alternativeName>
</protein>
<dbReference type="GO" id="GO:0030677">
    <property type="term" value="C:ribonuclease P complex"/>
    <property type="evidence" value="ECO:0007669"/>
    <property type="project" value="TreeGrafter"/>
</dbReference>
<name>A0A2Z4Y7X3_SUMC1</name>
<dbReference type="AlphaFoldDB" id="A0A2Z4Y7X3"/>
<evidence type="ECO:0000256" key="2">
    <source>
        <dbReference type="ARBA" id="ARBA00022694"/>
    </source>
</evidence>
<evidence type="ECO:0000256" key="8">
    <source>
        <dbReference type="NCBIfam" id="TIGR00188"/>
    </source>
</evidence>
<evidence type="ECO:0000313" key="9">
    <source>
        <dbReference type="EMBL" id="AXA37330.1"/>
    </source>
</evidence>
<dbReference type="InterPro" id="IPR020539">
    <property type="entry name" value="RNase_P_CS"/>
</dbReference>
<evidence type="ECO:0000256" key="6">
    <source>
        <dbReference type="ARBA" id="ARBA00022884"/>
    </source>
</evidence>
<accession>A0A2Z4Y7X3</accession>
<keyword evidence="3 7" id="KW-0540">Nuclease</keyword>
<evidence type="ECO:0000256" key="5">
    <source>
        <dbReference type="ARBA" id="ARBA00022801"/>
    </source>
</evidence>
<dbReference type="GO" id="GO:0004526">
    <property type="term" value="F:ribonuclease P activity"/>
    <property type="evidence" value="ECO:0007669"/>
    <property type="project" value="UniProtKB-UniRule"/>
</dbReference>
<sequence length="131" mass="15412">MIHVGERVRYFFRKENRVKRRADFLDAYAHGKSYRRRGVHVFIRERESPDLPTRLGITVTRKVGRAVVRNRLKRVVREVFRLALPRLKSGFTVIVNVGPAATQMTFHELQAELHSVWTQARIWKDDDSAEN</sequence>
<dbReference type="GO" id="GO:0001682">
    <property type="term" value="P:tRNA 5'-leader removal"/>
    <property type="evidence" value="ECO:0007669"/>
    <property type="project" value="UniProtKB-UniRule"/>
</dbReference>
<dbReference type="InterPro" id="IPR014721">
    <property type="entry name" value="Ribsml_uS5_D2-typ_fold_subgr"/>
</dbReference>
<dbReference type="KEGG" id="schv:BRCON_2588"/>
<evidence type="ECO:0000313" key="10">
    <source>
        <dbReference type="Proteomes" id="UP000262583"/>
    </source>
</evidence>
<proteinExistence type="inferred from homology"/>
<dbReference type="Proteomes" id="UP000262583">
    <property type="component" value="Chromosome"/>
</dbReference>
<comment type="similarity">
    <text evidence="7">Belongs to the RnpA family.</text>
</comment>
<dbReference type="Pfam" id="PF00825">
    <property type="entry name" value="Ribonuclease_P"/>
    <property type="match status" value="1"/>
</dbReference>
<keyword evidence="6 7" id="KW-0694">RNA-binding</keyword>
<dbReference type="HAMAP" id="MF_00227">
    <property type="entry name" value="RNase_P"/>
    <property type="match status" value="1"/>
</dbReference>
<dbReference type="GO" id="GO:0000049">
    <property type="term" value="F:tRNA binding"/>
    <property type="evidence" value="ECO:0007669"/>
    <property type="project" value="UniProtKB-UniRule"/>
</dbReference>
<organism evidence="9 10">
    <name type="scientific">Sumerlaea chitinivorans</name>
    <dbReference type="NCBI Taxonomy" id="2250252"/>
    <lineage>
        <taxon>Bacteria</taxon>
        <taxon>Candidatus Sumerlaeota</taxon>
        <taxon>Candidatus Sumerlaeia</taxon>
        <taxon>Candidatus Sumerlaeales</taxon>
        <taxon>Candidatus Sumerlaeaceae</taxon>
        <taxon>Candidatus Sumerlaea</taxon>
    </lineage>
</organism>
<comment type="catalytic activity">
    <reaction evidence="7">
        <text>Endonucleolytic cleavage of RNA, removing 5'-extranucleotides from tRNA precursor.</text>
        <dbReference type="EC" id="3.1.26.5"/>
    </reaction>
</comment>
<dbReference type="InterPro" id="IPR020568">
    <property type="entry name" value="Ribosomal_Su5_D2-typ_SF"/>
</dbReference>
<dbReference type="PROSITE" id="PS00648">
    <property type="entry name" value="RIBONUCLEASE_P"/>
    <property type="match status" value="1"/>
</dbReference>
<dbReference type="Gene3D" id="3.30.230.10">
    <property type="match status" value="1"/>
</dbReference>
<evidence type="ECO:0000256" key="7">
    <source>
        <dbReference type="HAMAP-Rule" id="MF_00227"/>
    </source>
</evidence>
<dbReference type="NCBIfam" id="TIGR00188">
    <property type="entry name" value="rnpA"/>
    <property type="match status" value="1"/>
</dbReference>
<dbReference type="EMBL" id="CP030759">
    <property type="protein sequence ID" value="AXA37330.1"/>
    <property type="molecule type" value="Genomic_DNA"/>
</dbReference>
<dbReference type="PANTHER" id="PTHR33992">
    <property type="entry name" value="RIBONUCLEASE P PROTEIN COMPONENT"/>
    <property type="match status" value="1"/>
</dbReference>
<comment type="subunit">
    <text evidence="7">Consists of a catalytic RNA component (M1 or rnpB) and a protein subunit.</text>
</comment>
<evidence type="ECO:0000256" key="1">
    <source>
        <dbReference type="ARBA" id="ARBA00002663"/>
    </source>
</evidence>
<keyword evidence="4 7" id="KW-0255">Endonuclease</keyword>
<dbReference type="SUPFAM" id="SSF54211">
    <property type="entry name" value="Ribosomal protein S5 domain 2-like"/>
    <property type="match status" value="1"/>
</dbReference>
<gene>
    <name evidence="7" type="primary">rnpA</name>
    <name evidence="9" type="ORF">BRCON_2588</name>
</gene>
<dbReference type="PANTHER" id="PTHR33992:SF1">
    <property type="entry name" value="RIBONUCLEASE P PROTEIN COMPONENT"/>
    <property type="match status" value="1"/>
</dbReference>
<evidence type="ECO:0000256" key="3">
    <source>
        <dbReference type="ARBA" id="ARBA00022722"/>
    </source>
</evidence>
<evidence type="ECO:0000256" key="4">
    <source>
        <dbReference type="ARBA" id="ARBA00022759"/>
    </source>
</evidence>
<keyword evidence="2 7" id="KW-0819">tRNA processing</keyword>
<dbReference type="GO" id="GO:0042781">
    <property type="term" value="F:3'-tRNA processing endoribonuclease activity"/>
    <property type="evidence" value="ECO:0007669"/>
    <property type="project" value="TreeGrafter"/>
</dbReference>
<comment type="function">
    <text evidence="1 7">RNaseP catalyzes the removal of the 5'-leader sequence from pre-tRNA to produce the mature 5'-terminus. It can also cleave other RNA substrates such as 4.5S RNA. The protein component plays an auxiliary but essential role in vivo by binding to the 5'-leader sequence and broadening the substrate specificity of the ribozyme.</text>
</comment>
<dbReference type="InterPro" id="IPR000100">
    <property type="entry name" value="RNase_P"/>
</dbReference>
<reference evidence="9 10" key="1">
    <citation type="submission" date="2018-05" db="EMBL/GenBank/DDBJ databases">
        <title>A metagenomic window into the 2 km-deep terrestrial subsurface aquifer revealed taxonomically and functionally diverse microbial community comprising novel uncultured bacterial lineages.</title>
        <authorList>
            <person name="Kadnikov V.V."/>
            <person name="Mardanov A.V."/>
            <person name="Beletsky A.V."/>
            <person name="Banks D."/>
            <person name="Pimenov N.V."/>
            <person name="Frank Y.A."/>
            <person name="Karnachuk O.V."/>
            <person name="Ravin N.V."/>
        </authorList>
    </citation>
    <scope>NUCLEOTIDE SEQUENCE [LARGE SCALE GENOMIC DNA]</scope>
    <source>
        <strain evidence="9">BY</strain>
    </source>
</reference>
<keyword evidence="5 7" id="KW-0378">Hydrolase</keyword>
<dbReference type="EC" id="3.1.26.5" evidence="7 8"/>